<protein>
    <recommendedName>
        <fullName evidence="13">Intimal thickness related receptor IRP domain-containing protein</fullName>
    </recommendedName>
</protein>
<feature type="region of interest" description="Disordered" evidence="6">
    <location>
        <begin position="453"/>
        <end position="563"/>
    </location>
</feature>
<feature type="region of interest" description="Disordered" evidence="6">
    <location>
        <begin position="604"/>
        <end position="757"/>
    </location>
</feature>
<dbReference type="InterPro" id="IPR053880">
    <property type="entry name" value="GPR180-like_N"/>
</dbReference>
<evidence type="ECO:0000259" key="9">
    <source>
        <dbReference type="Pfam" id="PF10192"/>
    </source>
</evidence>
<reference evidence="11" key="1">
    <citation type="submission" date="2021-01" db="UniProtKB">
        <authorList>
            <consortium name="EnsemblMetazoa"/>
        </authorList>
    </citation>
    <scope>IDENTIFICATION</scope>
</reference>
<feature type="transmembrane region" description="Helical" evidence="7">
    <location>
        <begin position="241"/>
        <end position="265"/>
    </location>
</feature>
<dbReference type="Pfam" id="PF10192">
    <property type="entry name" value="GPR180-TMEM145_TM"/>
    <property type="match status" value="1"/>
</dbReference>
<dbReference type="Proteomes" id="UP000594262">
    <property type="component" value="Unplaced"/>
</dbReference>
<keyword evidence="4 7" id="KW-0472">Membrane</keyword>
<feature type="compositionally biased region" description="Basic residues" evidence="6">
    <location>
        <begin position="701"/>
        <end position="716"/>
    </location>
</feature>
<proteinExistence type="predicted"/>
<dbReference type="GO" id="GO:0019236">
    <property type="term" value="P:response to pheromone"/>
    <property type="evidence" value="ECO:0007669"/>
    <property type="project" value="InterPro"/>
</dbReference>
<dbReference type="InterPro" id="IPR047831">
    <property type="entry name" value="GPR180/TMEM145"/>
</dbReference>
<comment type="subcellular location">
    <subcellularLocation>
        <location evidence="1">Membrane</location>
        <topology evidence="1">Multi-pass membrane protein</topology>
    </subcellularLocation>
</comment>
<dbReference type="InterPro" id="IPR019336">
    <property type="entry name" value="GPR180/TMEM145_TM"/>
</dbReference>
<evidence type="ECO:0000256" key="2">
    <source>
        <dbReference type="ARBA" id="ARBA00022692"/>
    </source>
</evidence>
<dbReference type="PANTHER" id="PTHR23252:SF24">
    <property type="entry name" value="TRANSMEMBRANE PROTEIN 145"/>
    <property type="match status" value="1"/>
</dbReference>
<keyword evidence="5" id="KW-0325">Glycoprotein</keyword>
<feature type="compositionally biased region" description="Basic and acidic residues" evidence="6">
    <location>
        <begin position="547"/>
        <end position="559"/>
    </location>
</feature>
<evidence type="ECO:0000313" key="12">
    <source>
        <dbReference type="Proteomes" id="UP000594262"/>
    </source>
</evidence>
<dbReference type="EnsemblMetazoa" id="CLYHEMT008730.1">
    <property type="protein sequence ID" value="CLYHEMP008730.1"/>
    <property type="gene ID" value="CLYHEMG008730"/>
</dbReference>
<evidence type="ECO:0000256" key="1">
    <source>
        <dbReference type="ARBA" id="ARBA00004141"/>
    </source>
</evidence>
<organism evidence="11 12">
    <name type="scientific">Clytia hemisphaerica</name>
    <dbReference type="NCBI Taxonomy" id="252671"/>
    <lineage>
        <taxon>Eukaryota</taxon>
        <taxon>Metazoa</taxon>
        <taxon>Cnidaria</taxon>
        <taxon>Hydrozoa</taxon>
        <taxon>Hydroidolina</taxon>
        <taxon>Leptothecata</taxon>
        <taxon>Obeliida</taxon>
        <taxon>Clytiidae</taxon>
        <taxon>Clytia</taxon>
    </lineage>
</organism>
<feature type="compositionally biased region" description="Low complexity" evidence="6">
    <location>
        <begin position="729"/>
        <end position="751"/>
    </location>
</feature>
<dbReference type="PANTHER" id="PTHR23252">
    <property type="entry name" value="INTIMAL THICKNESS RECEPTOR-RELATED"/>
    <property type="match status" value="1"/>
</dbReference>
<dbReference type="GO" id="GO:0016020">
    <property type="term" value="C:membrane"/>
    <property type="evidence" value="ECO:0007669"/>
    <property type="project" value="UniProtKB-SubCell"/>
</dbReference>
<dbReference type="AlphaFoldDB" id="A0A7M5VA66"/>
<sequence>MLLFVSLIFLSSIFGDALILDGALSTKSDWHFIARFCYQTDNGVLDYVFEYPESYCCQDAILYYDSQWESVYPAPSLTCPSKVSVVSRQRNQILDLENRTDGCQSIIRDGIRKISCKSYRTLSSARPRWWYLVISNCGAKQGLQLNYRMVMTNGRTFWTKHFSADEKNILETDIVFLIFFLSLFILSGIVAYTLLTRQLFHTTYKLYMWAIFLELMSIVINIVYYTEYGLSGQPSKGVKNIGRACHCISDTLLVVLLILLGKGWTITRARISPAGQIKLSVFCTLYGIAYVSLFIYEAKAFDPGEVLYIYESPAGVGLCIMKVIAWLWFCYGIFFTLKNYAEKRFFYFPFFAFYTIWFLSGPIIVLIAASSVEPYAREQIMNGVDRSVAFSAFAFFLILTRPSAANKNFPYHVRTTQIGFIDDTANPNFARSTYKPENEEAELARRMNTLFSAHNNEGTRPLTGSMASPPSSMNSRHSSINTNNTLNMGESLGRRNPSYNDNDDRPNASTNRPTLLDLKDRLTTPSPHPNASLPPPMNYSTNQNTKLKKETKNENETRTESTFVQNSNFVTTGGEIYQQEEQLPKNPPPLIRTEQQMTSLFAAKPSPSQNLSPMTPNPPSTSPNFFIPEPTLTPDFEQSPPLPQTGKPIDSSNNNTIKEDMENPTDSQNNGGTSPSQETNNENNSSNKSQNEQNNELVQSPRKKKGKKKSTKKKRKSEANSPSDPNHLPPLSAAPSTLPPLRGGKLPPLGKNSDSTV</sequence>
<dbReference type="RefSeq" id="XP_066910386.1">
    <property type="nucleotide sequence ID" value="XM_067054285.1"/>
</dbReference>
<feature type="transmembrane region" description="Helical" evidence="7">
    <location>
        <begin position="206"/>
        <end position="226"/>
    </location>
</feature>
<feature type="compositionally biased region" description="Polar residues" evidence="6">
    <location>
        <begin position="664"/>
        <end position="675"/>
    </location>
</feature>
<feature type="transmembrane region" description="Helical" evidence="7">
    <location>
        <begin position="315"/>
        <end position="334"/>
    </location>
</feature>
<feature type="compositionally biased region" description="Low complexity" evidence="6">
    <location>
        <begin position="676"/>
        <end position="696"/>
    </location>
</feature>
<feature type="compositionally biased region" description="Low complexity" evidence="6">
    <location>
        <begin position="468"/>
        <end position="479"/>
    </location>
</feature>
<keyword evidence="2 7" id="KW-0812">Transmembrane</keyword>
<accession>A0A7M5VA66</accession>
<feature type="transmembrane region" description="Helical" evidence="7">
    <location>
        <begin position="277"/>
        <end position="295"/>
    </location>
</feature>
<feature type="domain" description="GPR180-like N-terminal" evidence="10">
    <location>
        <begin position="21"/>
        <end position="147"/>
    </location>
</feature>
<dbReference type="GeneID" id="136797702"/>
<evidence type="ECO:0000256" key="8">
    <source>
        <dbReference type="SAM" id="SignalP"/>
    </source>
</evidence>
<evidence type="ECO:0000256" key="4">
    <source>
        <dbReference type="ARBA" id="ARBA00023136"/>
    </source>
</evidence>
<feature type="compositionally biased region" description="Pro residues" evidence="6">
    <location>
        <begin position="526"/>
        <end position="537"/>
    </location>
</feature>
<evidence type="ECO:0008006" key="13">
    <source>
        <dbReference type="Google" id="ProtNLM"/>
    </source>
</evidence>
<feature type="signal peptide" evidence="8">
    <location>
        <begin position="1"/>
        <end position="17"/>
    </location>
</feature>
<evidence type="ECO:0000256" key="7">
    <source>
        <dbReference type="SAM" id="Phobius"/>
    </source>
</evidence>
<feature type="transmembrane region" description="Helical" evidence="7">
    <location>
        <begin position="346"/>
        <end position="368"/>
    </location>
</feature>
<dbReference type="Pfam" id="PF21892">
    <property type="entry name" value="TMEM145_N"/>
    <property type="match status" value="1"/>
</dbReference>
<evidence type="ECO:0000259" key="10">
    <source>
        <dbReference type="Pfam" id="PF21892"/>
    </source>
</evidence>
<evidence type="ECO:0000313" key="11">
    <source>
        <dbReference type="EnsemblMetazoa" id="CLYHEMP008730.1"/>
    </source>
</evidence>
<evidence type="ECO:0000256" key="5">
    <source>
        <dbReference type="ARBA" id="ARBA00023180"/>
    </source>
</evidence>
<feature type="domain" description="GPR180/TMEM145 transmembrane" evidence="9">
    <location>
        <begin position="176"/>
        <end position="396"/>
    </location>
</feature>
<feature type="transmembrane region" description="Helical" evidence="7">
    <location>
        <begin position="174"/>
        <end position="194"/>
    </location>
</feature>
<keyword evidence="3 7" id="KW-1133">Transmembrane helix</keyword>
<feature type="chain" id="PRO_5029611964" description="Intimal thickness related receptor IRP domain-containing protein" evidence="8">
    <location>
        <begin position="18"/>
        <end position="757"/>
    </location>
</feature>
<name>A0A7M5VA66_9CNID</name>
<keyword evidence="8" id="KW-0732">Signal</keyword>
<keyword evidence="12" id="KW-1185">Reference proteome</keyword>
<evidence type="ECO:0000256" key="6">
    <source>
        <dbReference type="SAM" id="MobiDB-lite"/>
    </source>
</evidence>
<evidence type="ECO:0000256" key="3">
    <source>
        <dbReference type="ARBA" id="ARBA00022989"/>
    </source>
</evidence>
<dbReference type="OrthoDB" id="205745at2759"/>
<dbReference type="GO" id="GO:0007186">
    <property type="term" value="P:G protein-coupled receptor signaling pathway"/>
    <property type="evidence" value="ECO:0007669"/>
    <property type="project" value="InterPro"/>
</dbReference>